<name>A0A934MK50_9HYPH</name>
<dbReference type="Proteomes" id="UP000602124">
    <property type="component" value="Unassembled WGS sequence"/>
</dbReference>
<comment type="caution">
    <text evidence="1">The sequence shown here is derived from an EMBL/GenBank/DDBJ whole genome shotgun (WGS) entry which is preliminary data.</text>
</comment>
<protein>
    <submittedName>
        <fullName evidence="1">Uncharacterized protein</fullName>
    </submittedName>
</protein>
<reference evidence="1" key="1">
    <citation type="submission" date="2020-12" db="EMBL/GenBank/DDBJ databases">
        <title>Devosia sp. MSA67 isolated from Mo River.</title>
        <authorList>
            <person name="Ma F."/>
            <person name="Zi Z."/>
        </authorList>
    </citation>
    <scope>NUCLEOTIDE SEQUENCE</scope>
    <source>
        <strain evidence="1">MSA67</strain>
    </source>
</reference>
<sequence>MSRARVAIAHFSDTAAAELARAALLAKGGLPAVLTVDAAADCHFAVALNAPLERMLLDVLLSSQATRVDVHDA</sequence>
<keyword evidence="2" id="KW-1185">Reference proteome</keyword>
<dbReference type="EMBL" id="JAEKMH010000001">
    <property type="protein sequence ID" value="MBJ3783166.1"/>
    <property type="molecule type" value="Genomic_DNA"/>
</dbReference>
<proteinExistence type="predicted"/>
<organism evidence="1 2">
    <name type="scientific">Devosia sediminis</name>
    <dbReference type="NCBI Taxonomy" id="2798801"/>
    <lineage>
        <taxon>Bacteria</taxon>
        <taxon>Pseudomonadati</taxon>
        <taxon>Pseudomonadota</taxon>
        <taxon>Alphaproteobacteria</taxon>
        <taxon>Hyphomicrobiales</taxon>
        <taxon>Devosiaceae</taxon>
        <taxon>Devosia</taxon>
    </lineage>
</organism>
<evidence type="ECO:0000313" key="2">
    <source>
        <dbReference type="Proteomes" id="UP000602124"/>
    </source>
</evidence>
<dbReference type="AlphaFoldDB" id="A0A934MK50"/>
<dbReference type="RefSeq" id="WP_198874418.1">
    <property type="nucleotide sequence ID" value="NZ_JAEKMH010000001.1"/>
</dbReference>
<gene>
    <name evidence="1" type="ORF">JEQ47_00420</name>
</gene>
<accession>A0A934MK50</accession>
<evidence type="ECO:0000313" key="1">
    <source>
        <dbReference type="EMBL" id="MBJ3783166.1"/>
    </source>
</evidence>